<sequence>GRELGALGTLLVASRNAKKVKQAKGVVKEKPKKLRRRMPGRHQCWKHFRVETTLDGTEVAVCTHCGVHRNKTNPVNMMAHIDVCPEYTKPEHASPATPTRHLKQTTIYDSEESQKAALVKASARWAACNNLALRLFNDPEMYLWAQVVRDTSCPLPNQAQVREAVIEQGDKAVVAAISE</sequence>
<keyword evidence="2" id="KW-1185">Reference proteome</keyword>
<evidence type="ECO:0000313" key="1">
    <source>
        <dbReference type="EMBL" id="GCA64785.1"/>
    </source>
</evidence>
<evidence type="ECO:0008006" key="3">
    <source>
        <dbReference type="Google" id="ProtNLM"/>
    </source>
</evidence>
<name>A0A391NUD6_9EUKA</name>
<dbReference type="AlphaFoldDB" id="A0A391NUD6"/>
<reference evidence="1 2" key="1">
    <citation type="journal article" date="2018" name="PLoS ONE">
        <title>The draft genome of Kipferlia bialata reveals reductive genome evolution in fornicate parasites.</title>
        <authorList>
            <person name="Tanifuji G."/>
            <person name="Takabayashi S."/>
            <person name="Kume K."/>
            <person name="Takagi M."/>
            <person name="Nakayama T."/>
            <person name="Kamikawa R."/>
            <person name="Inagaki Y."/>
            <person name="Hashimoto T."/>
        </authorList>
    </citation>
    <scope>NUCLEOTIDE SEQUENCE [LARGE SCALE GENOMIC DNA]</scope>
    <source>
        <strain evidence="1">NY0173</strain>
    </source>
</reference>
<feature type="non-terminal residue" evidence="1">
    <location>
        <position position="179"/>
    </location>
</feature>
<protein>
    <recommendedName>
        <fullName evidence="3">BED-type domain-containing protein</fullName>
    </recommendedName>
</protein>
<organism evidence="1 2">
    <name type="scientific">Kipferlia bialata</name>
    <dbReference type="NCBI Taxonomy" id="797122"/>
    <lineage>
        <taxon>Eukaryota</taxon>
        <taxon>Metamonada</taxon>
        <taxon>Carpediemonas-like organisms</taxon>
        <taxon>Kipferlia</taxon>
    </lineage>
</organism>
<dbReference type="Proteomes" id="UP000265618">
    <property type="component" value="Unassembled WGS sequence"/>
</dbReference>
<comment type="caution">
    <text evidence="1">The sequence shown here is derived from an EMBL/GenBank/DDBJ whole genome shotgun (WGS) entry which is preliminary data.</text>
</comment>
<gene>
    <name evidence="1" type="ORF">KIPB_015380</name>
</gene>
<dbReference type="EMBL" id="BDIP01008571">
    <property type="protein sequence ID" value="GCA64785.1"/>
    <property type="molecule type" value="Genomic_DNA"/>
</dbReference>
<proteinExistence type="predicted"/>
<feature type="non-terminal residue" evidence="1">
    <location>
        <position position="1"/>
    </location>
</feature>
<evidence type="ECO:0000313" key="2">
    <source>
        <dbReference type="Proteomes" id="UP000265618"/>
    </source>
</evidence>
<accession>A0A391NUD6</accession>